<organism evidence="2">
    <name type="scientific">Homalodisca liturata</name>
    <dbReference type="NCBI Taxonomy" id="320908"/>
    <lineage>
        <taxon>Eukaryota</taxon>
        <taxon>Metazoa</taxon>
        <taxon>Ecdysozoa</taxon>
        <taxon>Arthropoda</taxon>
        <taxon>Hexapoda</taxon>
        <taxon>Insecta</taxon>
        <taxon>Pterygota</taxon>
        <taxon>Neoptera</taxon>
        <taxon>Paraneoptera</taxon>
        <taxon>Hemiptera</taxon>
        <taxon>Auchenorrhyncha</taxon>
        <taxon>Membracoidea</taxon>
        <taxon>Cicadellidae</taxon>
        <taxon>Cicadellinae</taxon>
        <taxon>Proconiini</taxon>
        <taxon>Homalodisca</taxon>
    </lineage>
</organism>
<feature type="compositionally biased region" description="Low complexity" evidence="1">
    <location>
        <begin position="356"/>
        <end position="371"/>
    </location>
</feature>
<feature type="compositionally biased region" description="Low complexity" evidence="1">
    <location>
        <begin position="278"/>
        <end position="291"/>
    </location>
</feature>
<feature type="compositionally biased region" description="Low complexity" evidence="1">
    <location>
        <begin position="451"/>
        <end position="464"/>
    </location>
</feature>
<feature type="compositionally biased region" description="Polar residues" evidence="1">
    <location>
        <begin position="187"/>
        <end position="203"/>
    </location>
</feature>
<evidence type="ECO:0000313" key="2">
    <source>
        <dbReference type="EMBL" id="JAS97711.1"/>
    </source>
</evidence>
<feature type="compositionally biased region" description="Polar residues" evidence="1">
    <location>
        <begin position="218"/>
        <end position="232"/>
    </location>
</feature>
<accession>A0A1B6JEJ0</accession>
<feature type="region of interest" description="Disordered" evidence="1">
    <location>
        <begin position="326"/>
        <end position="465"/>
    </location>
</feature>
<feature type="compositionally biased region" description="Polar residues" evidence="1">
    <location>
        <begin position="372"/>
        <end position="386"/>
    </location>
</feature>
<evidence type="ECO:0000256" key="1">
    <source>
        <dbReference type="SAM" id="MobiDB-lite"/>
    </source>
</evidence>
<feature type="non-terminal residue" evidence="2">
    <location>
        <position position="1"/>
    </location>
</feature>
<feature type="compositionally biased region" description="Polar residues" evidence="1">
    <location>
        <begin position="243"/>
        <end position="268"/>
    </location>
</feature>
<feature type="region of interest" description="Disordered" evidence="1">
    <location>
        <begin position="218"/>
        <end position="291"/>
    </location>
</feature>
<protein>
    <submittedName>
        <fullName evidence="2">Uncharacterized protein</fullName>
    </submittedName>
</protein>
<dbReference type="AlphaFoldDB" id="A0A1B6JEJ0"/>
<feature type="compositionally biased region" description="Polar residues" evidence="1">
    <location>
        <begin position="397"/>
        <end position="414"/>
    </location>
</feature>
<proteinExistence type="predicted"/>
<reference evidence="2" key="1">
    <citation type="submission" date="2015-11" db="EMBL/GenBank/DDBJ databases">
        <title>De novo transcriptome assembly of four potential Pierce s Disease insect vectors from Arizona vineyards.</title>
        <authorList>
            <person name="Tassone E.E."/>
        </authorList>
    </citation>
    <scope>NUCLEOTIDE SEQUENCE</scope>
</reference>
<dbReference type="EMBL" id="GECU01009995">
    <property type="protein sequence ID" value="JAS97711.1"/>
    <property type="molecule type" value="Transcribed_RNA"/>
</dbReference>
<feature type="compositionally biased region" description="Acidic residues" evidence="1">
    <location>
        <begin position="417"/>
        <end position="437"/>
    </location>
</feature>
<sequence>GAGVPGGYPGAGVPGGYPGVGVPGTGTYPGIGIPGGYPGTGEGVYPGGPQTNRFPSGVGTGTGTGIGVGTGVGMGTGTGVGVGTGTGVGLGTGTGIGTGVGLGGEYIPGSGAVGGAFGGDSQAQTSIQYEGKETKLGASSQGKIGDGVAQAQVSGTYSGTGVFSAQAQTSDKDKGAQSQIDGGDLGATSNAQGRAGSSLSQAQVQLGSENGATIAESQSSGLNFGTNTQVQAGTKGGLADAQSRGQGSTQSQAQIGFSPYQKGNSPEQESVYRGGGSASSQTSSLSGQSQTQIQGSFKYGVSYSGAAQAGSGVSGMVFPKLNLTNGQTIYNFSDPSSRKGPISSDPNENSRIAEESQSLPDPLLSSQPNPNVLDSNNQQENSQSYYPSEGFQRRENNQFNYNTGSLSQPSPSQTLDENLEEDEEDYDDDYEDEEDFDISPSQMSSRAGVHTTPKPTSSPTVSPSQTQHVIFGSNVPHGAKVIRDSVQAGDVFQPGQQIPGSGGYTVPSGFRGKVKSVAGDTTEAAASDGGQAQTQTVLLTPGSGNITYIDKTKSKQELLGRESYYNKRYPSPIQQNNNYNYGRYGENPYRNSYGTRSLVRNYQPPNKNYDSFVTVSNSETGELNGDRVDPKKKVTHTYYTKSSTCGYFTFTCNAIHGSNGRTKICKPNPPTYADGTPCGY</sequence>
<feature type="compositionally biased region" description="Polar residues" evidence="1">
    <location>
        <begin position="326"/>
        <end position="335"/>
    </location>
</feature>
<name>A0A1B6JEJ0_9HEMI</name>
<feature type="region of interest" description="Disordered" evidence="1">
    <location>
        <begin position="165"/>
        <end position="203"/>
    </location>
</feature>
<gene>
    <name evidence="2" type="ORF">g.20027</name>
</gene>